<evidence type="ECO:0000256" key="1">
    <source>
        <dbReference type="ARBA" id="ARBA00007362"/>
    </source>
</evidence>
<feature type="domain" description="EamA" evidence="3">
    <location>
        <begin position="3"/>
        <end position="161"/>
    </location>
</feature>
<feature type="transmembrane region" description="Helical" evidence="2">
    <location>
        <begin position="234"/>
        <end position="255"/>
    </location>
</feature>
<protein>
    <submittedName>
        <fullName evidence="4">EamA-like transporter family protein</fullName>
    </submittedName>
</protein>
<keyword evidence="2" id="KW-1133">Transmembrane helix</keyword>
<dbReference type="AlphaFoldDB" id="A0A2S6FYR4"/>
<gene>
    <name evidence="4" type="ORF">BD821_10590</name>
</gene>
<evidence type="ECO:0000259" key="3">
    <source>
        <dbReference type="Pfam" id="PF00892"/>
    </source>
</evidence>
<dbReference type="SUPFAM" id="SSF103481">
    <property type="entry name" value="Multidrug resistance efflux transporter EmrE"/>
    <property type="match status" value="2"/>
</dbReference>
<feature type="transmembrane region" description="Helical" evidence="2">
    <location>
        <begin position="86"/>
        <end position="106"/>
    </location>
</feature>
<dbReference type="Gene3D" id="1.10.3730.20">
    <property type="match status" value="2"/>
</dbReference>
<feature type="transmembrane region" description="Helical" evidence="2">
    <location>
        <begin position="29"/>
        <end position="48"/>
    </location>
</feature>
<evidence type="ECO:0000313" key="5">
    <source>
        <dbReference type="Proteomes" id="UP000239863"/>
    </source>
</evidence>
<reference evidence="4 5" key="1">
    <citation type="submission" date="2018-02" db="EMBL/GenBank/DDBJ databases">
        <title>Genomic Encyclopedia of Archaeal and Bacterial Type Strains, Phase II (KMG-II): from individual species to whole genera.</title>
        <authorList>
            <person name="Goeker M."/>
        </authorList>
    </citation>
    <scope>NUCLEOTIDE SEQUENCE [LARGE SCALE GENOMIC DNA]</scope>
    <source>
        <strain evidence="4 5">DSM 15099</strain>
    </source>
</reference>
<comment type="caution">
    <text evidence="4">The sequence shown here is derived from an EMBL/GenBank/DDBJ whole genome shotgun (WGS) entry which is preliminary data.</text>
</comment>
<dbReference type="EMBL" id="PTIS01000005">
    <property type="protein sequence ID" value="PPK48710.1"/>
    <property type="molecule type" value="Genomic_DNA"/>
</dbReference>
<comment type="similarity">
    <text evidence="1">Belongs to the EamA transporter family.</text>
</comment>
<dbReference type="InterPro" id="IPR037185">
    <property type="entry name" value="EmrE-like"/>
</dbReference>
<name>A0A2S6FYR4_9CLOT</name>
<dbReference type="InterPro" id="IPR000620">
    <property type="entry name" value="EamA_dom"/>
</dbReference>
<dbReference type="RefSeq" id="WP_104409652.1">
    <property type="nucleotide sequence ID" value="NZ_PTIS01000005.1"/>
</dbReference>
<accession>A0A2S6FYR4</accession>
<dbReference type="Proteomes" id="UP000239863">
    <property type="component" value="Unassembled WGS sequence"/>
</dbReference>
<dbReference type="Pfam" id="PF00892">
    <property type="entry name" value="EamA"/>
    <property type="match status" value="2"/>
</dbReference>
<organism evidence="4 5">
    <name type="scientific">Clostridium algidicarnis DSM 15099</name>
    <dbReference type="NCBI Taxonomy" id="1121295"/>
    <lineage>
        <taxon>Bacteria</taxon>
        <taxon>Bacillati</taxon>
        <taxon>Bacillota</taxon>
        <taxon>Clostridia</taxon>
        <taxon>Eubacteriales</taxon>
        <taxon>Clostridiaceae</taxon>
        <taxon>Clostridium</taxon>
    </lineage>
</organism>
<keyword evidence="2" id="KW-0812">Transmembrane</keyword>
<proteinExistence type="inferred from homology"/>
<sequence length="306" mass="34376">MGYLFLAIVCSSSIALIFKYSEGSKMNRYAVTSVNYFTALFISLLMIIAKPSTKIHITDISIKGFILECSKVLSQNHVYFSPESSFIWALVVGIIGGAFFFLSFIYYQKSVRENGASLSGTFGKLGILVPMIFSILFWKEIPKPFQWIGILIALFSIVFANISYDENNNKSINLTLILLFLFGGMAEFQNKLFQKYALLEYKDVFLFVTFTMAFLLSLYFVLKSKEKILKRDLLTGFLVGIPNLFSSYFLIMALNSVNTSIALPVYSAGSIIFISLGEVLLYKEKLSNKNKIAVGLVVFALVLINI</sequence>
<feature type="transmembrane region" description="Helical" evidence="2">
    <location>
        <begin position="171"/>
        <end position="189"/>
    </location>
</feature>
<feature type="transmembrane region" description="Helical" evidence="2">
    <location>
        <begin position="144"/>
        <end position="164"/>
    </location>
</feature>
<dbReference type="GO" id="GO:0016020">
    <property type="term" value="C:membrane"/>
    <property type="evidence" value="ECO:0007669"/>
    <property type="project" value="InterPro"/>
</dbReference>
<dbReference type="OrthoDB" id="47588at2"/>
<dbReference type="STRING" id="37659.GCA_000703125_01572"/>
<feature type="transmembrane region" description="Helical" evidence="2">
    <location>
        <begin position="204"/>
        <end position="222"/>
    </location>
</feature>
<feature type="transmembrane region" description="Helical" evidence="2">
    <location>
        <begin position="118"/>
        <end position="138"/>
    </location>
</feature>
<evidence type="ECO:0000313" key="4">
    <source>
        <dbReference type="EMBL" id="PPK48710.1"/>
    </source>
</evidence>
<evidence type="ECO:0000256" key="2">
    <source>
        <dbReference type="SAM" id="Phobius"/>
    </source>
</evidence>
<feature type="transmembrane region" description="Helical" evidence="2">
    <location>
        <begin position="261"/>
        <end position="282"/>
    </location>
</feature>
<feature type="domain" description="EamA" evidence="3">
    <location>
        <begin position="194"/>
        <end position="305"/>
    </location>
</feature>
<keyword evidence="2" id="KW-0472">Membrane</keyword>